<organism evidence="1">
    <name type="scientific">Tolypothrix bouteillei VB521301</name>
    <dbReference type="NCBI Taxonomy" id="1479485"/>
    <lineage>
        <taxon>Bacteria</taxon>
        <taxon>Bacillati</taxon>
        <taxon>Cyanobacteriota</taxon>
        <taxon>Cyanophyceae</taxon>
        <taxon>Nostocales</taxon>
        <taxon>Tolypothrichaceae</taxon>
        <taxon>Tolypothrix</taxon>
    </lineage>
</organism>
<protein>
    <submittedName>
        <fullName evidence="1">Uncharacterized protein</fullName>
    </submittedName>
</protein>
<dbReference type="AlphaFoldDB" id="A0A0C1QUH5"/>
<dbReference type="EMBL" id="JHEG02000058">
    <property type="protein sequence ID" value="KIE09139.1"/>
    <property type="molecule type" value="Genomic_DNA"/>
</dbReference>
<proteinExistence type="predicted"/>
<sequence length="62" mass="6702">MPNVETANSASSGRKRRSIDELNHLTGAIQGKGTHPVCQKTHKPITVSIQYVPAIGIHQLLT</sequence>
<name>A0A0C1QUH5_9CYAN</name>
<accession>A0A0C1QUH5</accession>
<gene>
    <name evidence="1" type="ORF">DA73_0232530</name>
</gene>
<reference evidence="1" key="1">
    <citation type="journal article" date="2015" name="Genome Announc.">
        <title>Draft Genome Sequence of Tolypothrix boutellei Strain VB521301.</title>
        <authorList>
            <person name="Chandrababunaidu M.M."/>
            <person name="Singh D."/>
            <person name="Sen D."/>
            <person name="Bhan S."/>
            <person name="Das S."/>
            <person name="Gupta A."/>
            <person name="Adhikary S.P."/>
            <person name="Tripathy S."/>
        </authorList>
    </citation>
    <scope>NUCLEOTIDE SEQUENCE</scope>
    <source>
        <strain evidence="1">VB521301</strain>
    </source>
</reference>
<evidence type="ECO:0000313" key="1">
    <source>
        <dbReference type="EMBL" id="KIE09139.1"/>
    </source>
</evidence>
<comment type="caution">
    <text evidence="1">The sequence shown here is derived from an EMBL/GenBank/DDBJ whole genome shotgun (WGS) entry which is preliminary data.</text>
</comment>